<dbReference type="GO" id="GO:0006281">
    <property type="term" value="P:DNA repair"/>
    <property type="evidence" value="ECO:0007669"/>
    <property type="project" value="TreeGrafter"/>
</dbReference>
<dbReference type="InterPro" id="IPR004589">
    <property type="entry name" value="DNA_helicase_ATP-dep_RecQ"/>
</dbReference>
<evidence type="ECO:0000256" key="5">
    <source>
        <dbReference type="ARBA" id="ARBA00022840"/>
    </source>
</evidence>
<keyword evidence="2" id="KW-0547">Nucleotide-binding</keyword>
<dbReference type="GO" id="GO:0005524">
    <property type="term" value="F:ATP binding"/>
    <property type="evidence" value="ECO:0007669"/>
    <property type="project" value="UniProtKB-KW"/>
</dbReference>
<dbReference type="PATRIC" id="fig|1389489.3.peg.272"/>
<dbReference type="Proteomes" id="UP000016743">
    <property type="component" value="Chromosome"/>
</dbReference>
<dbReference type="GO" id="GO:0043590">
    <property type="term" value="C:bacterial nucleoid"/>
    <property type="evidence" value="ECO:0007669"/>
    <property type="project" value="TreeGrafter"/>
</dbReference>
<keyword evidence="5" id="KW-0067">ATP-binding</keyword>
<accession>U3P4Y7</accession>
<evidence type="ECO:0000256" key="3">
    <source>
        <dbReference type="ARBA" id="ARBA00022801"/>
    </source>
</evidence>
<evidence type="ECO:0000256" key="1">
    <source>
        <dbReference type="ARBA" id="ARBA00005446"/>
    </source>
</evidence>
<comment type="catalytic activity">
    <reaction evidence="8">
        <text>Couples ATP hydrolysis with the unwinding of duplex DNA by translocating in the 3'-5' direction.</text>
        <dbReference type="EC" id="5.6.2.4"/>
    </reaction>
</comment>
<evidence type="ECO:0000256" key="7">
    <source>
        <dbReference type="ARBA" id="ARBA00023235"/>
    </source>
</evidence>
<dbReference type="GO" id="GO:0043138">
    <property type="term" value="F:3'-5' DNA helicase activity"/>
    <property type="evidence" value="ECO:0007669"/>
    <property type="project" value="UniProtKB-EC"/>
</dbReference>
<evidence type="ECO:0000313" key="12">
    <source>
        <dbReference type="EMBL" id="AGW40514.1"/>
    </source>
</evidence>
<evidence type="ECO:0000259" key="11">
    <source>
        <dbReference type="PROSITE" id="PS51194"/>
    </source>
</evidence>
<dbReference type="Gene3D" id="3.40.50.300">
    <property type="entry name" value="P-loop containing nucleotide triphosphate hydrolases"/>
    <property type="match status" value="2"/>
</dbReference>
<dbReference type="InterPro" id="IPR001650">
    <property type="entry name" value="Helicase_C-like"/>
</dbReference>
<dbReference type="PROSITE" id="PS51192">
    <property type="entry name" value="HELICASE_ATP_BIND_1"/>
    <property type="match status" value="1"/>
</dbReference>
<evidence type="ECO:0000313" key="13">
    <source>
        <dbReference type="Proteomes" id="UP000016743"/>
    </source>
</evidence>
<name>U3P4Y7_LEIXC</name>
<dbReference type="InterPro" id="IPR014001">
    <property type="entry name" value="Helicase_ATP-bd"/>
</dbReference>
<dbReference type="OrthoDB" id="9760034at2"/>
<dbReference type="SUPFAM" id="SSF53271">
    <property type="entry name" value="PRTase-like"/>
    <property type="match status" value="1"/>
</dbReference>
<comment type="similarity">
    <text evidence="1">Belongs to the helicase family. RecQ subfamily.</text>
</comment>
<dbReference type="GO" id="GO:0005737">
    <property type="term" value="C:cytoplasm"/>
    <property type="evidence" value="ECO:0007669"/>
    <property type="project" value="TreeGrafter"/>
</dbReference>
<dbReference type="InterPro" id="IPR000836">
    <property type="entry name" value="PRTase_dom"/>
</dbReference>
<keyword evidence="6" id="KW-0238">DNA-binding</keyword>
<feature type="domain" description="Helicase C-terminal" evidence="11">
    <location>
        <begin position="245"/>
        <end position="401"/>
    </location>
</feature>
<proteinExistence type="inferred from homology"/>
<dbReference type="KEGG" id="lxy:O159_02900"/>
<evidence type="ECO:0000256" key="8">
    <source>
        <dbReference type="ARBA" id="ARBA00034617"/>
    </source>
</evidence>
<protein>
    <recommendedName>
        <fullName evidence="9">DNA 3'-5' helicase</fullName>
        <ecNumber evidence="9">5.6.2.4</ecNumber>
    </recommendedName>
</protein>
<dbReference type="HOGENOM" id="CLU_001103_5_0_11"/>
<dbReference type="SMART" id="SM00487">
    <property type="entry name" value="DEXDc"/>
    <property type="match status" value="1"/>
</dbReference>
<dbReference type="EC" id="5.6.2.4" evidence="9"/>
<evidence type="ECO:0000259" key="10">
    <source>
        <dbReference type="PROSITE" id="PS51192"/>
    </source>
</evidence>
<dbReference type="Pfam" id="PF00271">
    <property type="entry name" value="Helicase_C"/>
    <property type="match status" value="1"/>
</dbReference>
<dbReference type="GO" id="GO:0030894">
    <property type="term" value="C:replisome"/>
    <property type="evidence" value="ECO:0007669"/>
    <property type="project" value="TreeGrafter"/>
</dbReference>
<sequence length="708" mass="76115">MTTTGTAFPAASTRARALEHLRDLVGRPDADFHDGQYEAVSALVDERRRALVVQRTGWGKSAVYFVATLLLRERGAGPAILVSPLLALMRDQVSAAERAGVRALTINSANRHEWEDVIARLREDTVDVLLVSPERLNNPEFRDRHLPALVSRAGLLVIDEAHCISDWGHDFRPDYRRLRELVAALPTEVPVLATTATANERVVADVAEQLGGSASGRAEVVTIRGPLARRSLRLGVLALPDATTRLAWLVSNLNALPGSGIVYTLTVSAAEDTARVLRQAGHEAHAYTGQTDTAEREELEDRLKRNDVKALVATSALGMGFDKPDLGFVVHLGAPSSPVAYYQQVGRAGRATENADVLLLPGPEDRAIWQYFATASMPSEKKAGTLLAALSDTAQSTQALETRVDLKTSTLELLLKVLDVDGAVRRVSGGWVSTGRPWAYDRERYERIAAAREAEQRAMIDYERTDGCRMQFLQLALDDPGARPCGRCDSCAGAWYPEAIADEATGSVSAALNRAGVAVEPRKLWPTGADRLGVPVKGRIPAGEQVALGRALARLTDLGWGGRLRELLAPDAPDAPCPPDVVEACVAVLSEWGWERRPDVVVSVPSRRRPVFTASLAQALAEIGRLPSLGALGMRRAGAASGPGGNSAFRLSSVWEAFDARELALPAGGVVLLVDDLIDSRWTITVAGRELHRAGASVVLPFAAALRA</sequence>
<reference evidence="12 13" key="1">
    <citation type="journal article" date="2013" name="Genome Announc.">
        <title>Complete Genome Sequence of Leifsonia xyli subsp. cynodontis Strain DSM46306, a Gram-Positive Bacterial Pathogen of Grasses.</title>
        <authorList>
            <person name="Monteiro-Vitorello C.B."/>
            <person name="Zerillo M.M."/>
            <person name="Van Sluys M.A."/>
            <person name="Camargo L.E."/>
            <person name="Kitajima J.P."/>
        </authorList>
    </citation>
    <scope>NUCLEOTIDE SEQUENCE [LARGE SCALE GENOMIC DNA]</scope>
    <source>
        <strain evidence="12 13">DSM 46306</strain>
    </source>
</reference>
<dbReference type="AlphaFoldDB" id="U3P4Y7"/>
<dbReference type="SUPFAM" id="SSF52540">
    <property type="entry name" value="P-loop containing nucleoside triphosphate hydrolases"/>
    <property type="match status" value="1"/>
</dbReference>
<organism evidence="12 13">
    <name type="scientific">Leifsonia xyli subsp. cynodontis DSM 46306</name>
    <dbReference type="NCBI Taxonomy" id="1389489"/>
    <lineage>
        <taxon>Bacteria</taxon>
        <taxon>Bacillati</taxon>
        <taxon>Actinomycetota</taxon>
        <taxon>Actinomycetes</taxon>
        <taxon>Micrococcales</taxon>
        <taxon>Microbacteriaceae</taxon>
        <taxon>Leifsonia</taxon>
    </lineage>
</organism>
<dbReference type="InterPro" id="IPR027417">
    <property type="entry name" value="P-loop_NTPase"/>
</dbReference>
<dbReference type="CDD" id="cd06223">
    <property type="entry name" value="PRTases_typeI"/>
    <property type="match status" value="1"/>
</dbReference>
<keyword evidence="13" id="KW-1185">Reference proteome</keyword>
<dbReference type="Gene3D" id="3.40.50.2020">
    <property type="match status" value="1"/>
</dbReference>
<evidence type="ECO:0000256" key="4">
    <source>
        <dbReference type="ARBA" id="ARBA00022806"/>
    </source>
</evidence>
<dbReference type="STRING" id="1389489.O159_02900"/>
<evidence type="ECO:0000256" key="9">
    <source>
        <dbReference type="ARBA" id="ARBA00034808"/>
    </source>
</evidence>
<dbReference type="GO" id="GO:0006310">
    <property type="term" value="P:DNA recombination"/>
    <property type="evidence" value="ECO:0007669"/>
    <property type="project" value="InterPro"/>
</dbReference>
<keyword evidence="4" id="KW-0347">Helicase</keyword>
<dbReference type="PANTHER" id="PTHR13710">
    <property type="entry name" value="DNA HELICASE RECQ FAMILY MEMBER"/>
    <property type="match status" value="1"/>
</dbReference>
<dbReference type="Pfam" id="PF00270">
    <property type="entry name" value="DEAD"/>
    <property type="match status" value="1"/>
</dbReference>
<feature type="domain" description="Helicase ATP-binding" evidence="10">
    <location>
        <begin position="41"/>
        <end position="216"/>
    </location>
</feature>
<keyword evidence="3" id="KW-0378">Hydrolase</keyword>
<dbReference type="GO" id="GO:0016787">
    <property type="term" value="F:hydrolase activity"/>
    <property type="evidence" value="ECO:0007669"/>
    <property type="project" value="UniProtKB-KW"/>
</dbReference>
<evidence type="ECO:0000256" key="2">
    <source>
        <dbReference type="ARBA" id="ARBA00022741"/>
    </source>
</evidence>
<dbReference type="RefSeq" id="WP_021753958.1">
    <property type="nucleotide sequence ID" value="NC_022438.1"/>
</dbReference>
<dbReference type="GO" id="GO:0009378">
    <property type="term" value="F:four-way junction helicase activity"/>
    <property type="evidence" value="ECO:0007669"/>
    <property type="project" value="TreeGrafter"/>
</dbReference>
<gene>
    <name evidence="12" type="ORF">O159_02900</name>
</gene>
<dbReference type="GO" id="GO:0003677">
    <property type="term" value="F:DNA binding"/>
    <property type="evidence" value="ECO:0007669"/>
    <property type="project" value="UniProtKB-KW"/>
</dbReference>
<dbReference type="InterPro" id="IPR029057">
    <property type="entry name" value="PRTase-like"/>
</dbReference>
<dbReference type="InterPro" id="IPR011545">
    <property type="entry name" value="DEAD/DEAH_box_helicase_dom"/>
</dbReference>
<dbReference type="PROSITE" id="PS51194">
    <property type="entry name" value="HELICASE_CTER"/>
    <property type="match status" value="1"/>
</dbReference>
<evidence type="ECO:0000256" key="6">
    <source>
        <dbReference type="ARBA" id="ARBA00023125"/>
    </source>
</evidence>
<dbReference type="NCBIfam" id="TIGR00614">
    <property type="entry name" value="recQ_fam"/>
    <property type="match status" value="1"/>
</dbReference>
<dbReference type="SMART" id="SM00490">
    <property type="entry name" value="HELICc"/>
    <property type="match status" value="1"/>
</dbReference>
<keyword evidence="7" id="KW-0413">Isomerase</keyword>
<dbReference type="eggNOG" id="COG1040">
    <property type="taxonomic scope" value="Bacteria"/>
</dbReference>
<dbReference type="PANTHER" id="PTHR13710:SF105">
    <property type="entry name" value="ATP-DEPENDENT DNA HELICASE Q1"/>
    <property type="match status" value="1"/>
</dbReference>
<dbReference type="eggNOG" id="COG0514">
    <property type="taxonomic scope" value="Bacteria"/>
</dbReference>
<dbReference type="EMBL" id="CP006734">
    <property type="protein sequence ID" value="AGW40514.1"/>
    <property type="molecule type" value="Genomic_DNA"/>
</dbReference>